<dbReference type="Proteomes" id="UP000013049">
    <property type="component" value="Unassembled WGS sequence"/>
</dbReference>
<evidence type="ECO:0000313" key="2">
    <source>
        <dbReference type="Proteomes" id="UP000013049"/>
    </source>
</evidence>
<gene>
    <name evidence="1" type="ORF">F971_00807</name>
</gene>
<dbReference type="eggNOG" id="ENOG502Z8GP">
    <property type="taxonomic scope" value="Bacteria"/>
</dbReference>
<comment type="caution">
    <text evidence="1">The sequence shown here is derived from an EMBL/GenBank/DDBJ whole genome shotgun (WGS) entry which is preliminary data.</text>
</comment>
<dbReference type="EMBL" id="APPC01000012">
    <property type="protein sequence ID" value="ENU93549.1"/>
    <property type="molecule type" value="Genomic_DNA"/>
</dbReference>
<dbReference type="RefSeq" id="WP_004775476.1">
    <property type="nucleotide sequence ID" value="NZ_KB849367.1"/>
</dbReference>
<evidence type="ECO:0000313" key="1">
    <source>
        <dbReference type="EMBL" id="ENU93549.1"/>
    </source>
</evidence>
<organism evidence="1 2">
    <name type="scientific">Acinetobacter vivianii</name>
    <dbReference type="NCBI Taxonomy" id="1776742"/>
    <lineage>
        <taxon>Bacteria</taxon>
        <taxon>Pseudomonadati</taxon>
        <taxon>Pseudomonadota</taxon>
        <taxon>Gammaproteobacteria</taxon>
        <taxon>Moraxellales</taxon>
        <taxon>Moraxellaceae</taxon>
        <taxon>Acinetobacter</taxon>
    </lineage>
</organism>
<dbReference type="PATRIC" id="fig|1217712.3.peg.770"/>
<accession>N8WF38</accession>
<sequence length="364" mass="42094">MRLFSENYEDNEKFHTKYRLLSSHLFSMGQRQILQEWADGFVDRDGKVLLEFQTTFHSMLWEFYIHQVLKEMGGKLDFSKNRPDFIVQNPDGSHKMYIEAVVSQIKQDGRKEESRSFNDIIDVMKPLWKLEDYHSIINEGIVRASNSINGKLKKYQQYSKLDWIDTKVPYIIGVSSYSQVNYGLESHYSIFALLYGLYMNVDGISWFKKHNIVKPDTESEIALNIFNDEAYSDISAIMFSSKVTLGKLANMAKSRRLAGSELSANVNLYFDDTPPYFKPVIINEENPESLVDGLMILHNPNAKVPLDKTIFSKLGITQIYIEDGELEIDAVRPFLINRFHSEVHSGMDDIIAAMYYNDYNFPSS</sequence>
<dbReference type="AlphaFoldDB" id="N8WF38"/>
<protein>
    <submittedName>
        <fullName evidence="1">Uncharacterized protein</fullName>
    </submittedName>
</protein>
<reference evidence="1 2" key="1">
    <citation type="submission" date="2013-02" db="EMBL/GenBank/DDBJ databases">
        <title>The Genome Sequence of Acinetobacter sp. NIPH 758.</title>
        <authorList>
            <consortium name="The Broad Institute Genome Sequencing Platform"/>
            <consortium name="The Broad Institute Genome Sequencing Center for Infectious Disease"/>
            <person name="Cerqueira G."/>
            <person name="Feldgarden M."/>
            <person name="Courvalin P."/>
            <person name="Perichon B."/>
            <person name="Grillot-Courvalin C."/>
            <person name="Clermont D."/>
            <person name="Rocha E."/>
            <person name="Yoon E.-J."/>
            <person name="Nemec A."/>
            <person name="Walker B."/>
            <person name="Young S.K."/>
            <person name="Zeng Q."/>
            <person name="Gargeya S."/>
            <person name="Fitzgerald M."/>
            <person name="Haas B."/>
            <person name="Abouelleil A."/>
            <person name="Alvarado L."/>
            <person name="Arachchi H.M."/>
            <person name="Berlin A.M."/>
            <person name="Chapman S.B."/>
            <person name="Dewar J."/>
            <person name="Goldberg J."/>
            <person name="Griggs A."/>
            <person name="Gujja S."/>
            <person name="Hansen M."/>
            <person name="Howarth C."/>
            <person name="Imamovic A."/>
            <person name="Larimer J."/>
            <person name="McCowan C."/>
            <person name="Murphy C."/>
            <person name="Neiman D."/>
            <person name="Pearson M."/>
            <person name="Priest M."/>
            <person name="Roberts A."/>
            <person name="Saif S."/>
            <person name="Shea T."/>
            <person name="Sisk P."/>
            <person name="Sykes S."/>
            <person name="Wortman J."/>
            <person name="Nusbaum C."/>
            <person name="Birren B."/>
        </authorList>
    </citation>
    <scope>NUCLEOTIDE SEQUENCE [LARGE SCALE GENOMIC DNA]</scope>
    <source>
        <strain evidence="1 2">NIPH 758</strain>
    </source>
</reference>
<dbReference type="HOGENOM" id="CLU_047094_1_0_6"/>
<name>N8WF38_9GAMM</name>
<proteinExistence type="predicted"/>